<keyword evidence="2" id="KW-1185">Reference proteome</keyword>
<evidence type="ECO:0000313" key="1">
    <source>
        <dbReference type="EMBL" id="KAJ8640648.1"/>
    </source>
</evidence>
<dbReference type="Proteomes" id="UP001234297">
    <property type="component" value="Chromosome 5"/>
</dbReference>
<evidence type="ECO:0000313" key="2">
    <source>
        <dbReference type="Proteomes" id="UP001234297"/>
    </source>
</evidence>
<comment type="caution">
    <text evidence="1">The sequence shown here is derived from an EMBL/GenBank/DDBJ whole genome shotgun (WGS) entry which is preliminary data.</text>
</comment>
<accession>A0ACC2M5B2</accession>
<organism evidence="1 2">
    <name type="scientific">Persea americana</name>
    <name type="common">Avocado</name>
    <dbReference type="NCBI Taxonomy" id="3435"/>
    <lineage>
        <taxon>Eukaryota</taxon>
        <taxon>Viridiplantae</taxon>
        <taxon>Streptophyta</taxon>
        <taxon>Embryophyta</taxon>
        <taxon>Tracheophyta</taxon>
        <taxon>Spermatophyta</taxon>
        <taxon>Magnoliopsida</taxon>
        <taxon>Magnoliidae</taxon>
        <taxon>Laurales</taxon>
        <taxon>Lauraceae</taxon>
        <taxon>Persea</taxon>
    </lineage>
</organism>
<protein>
    <submittedName>
        <fullName evidence="1">Uncharacterized protein</fullName>
    </submittedName>
</protein>
<proteinExistence type="predicted"/>
<dbReference type="EMBL" id="CM056813">
    <property type="protein sequence ID" value="KAJ8640648.1"/>
    <property type="molecule type" value="Genomic_DNA"/>
</dbReference>
<sequence length="1106" mass="124130">MEHKTWLWRKKSSDKTIVESEKGNISSRGSEQEMYVADKAQELEISVQNLNEKLSSALSECNAKDDLVIKHMTVAEEAIAGWEKAEAEAECCKLGINDALRLRAAAEERVVHLEAALKECMQQLRLVREEQEKRIHDAVMKTTREFDNVRLNLEEKLAETSKRLAKLGADNAHISKLLQIKENLIEDLKECKSQVEADFDALNVRLNSSERENASLRYEVCMLEKELEIRNEETEYNRKSIDVSHKQHLESMKKTAKLETECHKLRLLVQKRLPGPAALAKMRNEVSILRKDAADTGRKLDPAIAGLIVKDSMSDNFHDSPSKRTDLLIGQLCGMEEENKVLKEKLMKKNCDLQSLRTMYSSMASKRSQVEAQLAEMSKGQTSLELARSMPMSNDVALSSVYGDGSNEDEISCAESWASALLSELDHFRNGKPKGQSCKSSGAPDLSLMDDFVEMERLAIVAMDKPVDSSRTSSDEYSTLVRMEPDLRGCVSSTVGKELVVIPGSCSGFGESNKEMESKYQTAENSPSWIQNIWVVILQQSIITQRSIDEIIEEVQFALTNMRVSPQSEVTDARKIPNISSASDPSHVTHSMNTSSMRIRNRQCHSNLNKSISKVIELIEGIKPSLTDYSNQNFLSENGGNSTLYKDSTTPTGYMVRVFQWKSSELSNVLQNFVHICNDLLHGKAGLEILAGALTSTLDWIMNHCFSLQDVSSMKDTIKKHFELDDMHSESELEVGVNSPHSETEKLHACEECKHKNGASLLLSPYTKGHSALLQTERTYELKLIDEIRRLKDQIIKMESTKKDLEERLELTNNRNEALVIGLQESERSIASLQAELEKFQELEGLIEDQIESLKVMNEDLDTQLTLARIELKEACQKFSYLEVEFEHKSHCCEELEVKCLELQLQLESVASKGISSHNVDLEHNQLRTDWQISAASEKLAECQETILNLGKQLKALASPRDVTSLEKVITTPAPAKINHRTSLLDQMQADNDARSEEPKSPKTKEIICTGDPPKRNNPNAGLFYGQNLSSLRSANNTAITIFRGSPIKIPRRFSCFSETKDKAETAGGSLAIVPKRQRGGSGLLRMLLMRKKKESSKQVPHAIGA</sequence>
<name>A0ACC2M5B2_PERAE</name>
<reference evidence="1 2" key="1">
    <citation type="journal article" date="2022" name="Hortic Res">
        <title>A haplotype resolved chromosomal level avocado genome allows analysis of novel avocado genes.</title>
        <authorList>
            <person name="Nath O."/>
            <person name="Fletcher S.J."/>
            <person name="Hayward A."/>
            <person name="Shaw L.M."/>
            <person name="Masouleh A.K."/>
            <person name="Furtado A."/>
            <person name="Henry R.J."/>
            <person name="Mitter N."/>
        </authorList>
    </citation>
    <scope>NUCLEOTIDE SEQUENCE [LARGE SCALE GENOMIC DNA]</scope>
    <source>
        <strain evidence="2">cv. Hass</strain>
    </source>
</reference>
<gene>
    <name evidence="1" type="ORF">MRB53_017342</name>
</gene>